<dbReference type="Pfam" id="PF13302">
    <property type="entry name" value="Acetyltransf_3"/>
    <property type="match status" value="1"/>
</dbReference>
<evidence type="ECO:0000313" key="5">
    <source>
        <dbReference type="EMBL" id="MUH59940.1"/>
    </source>
</evidence>
<dbReference type="InterPro" id="IPR016181">
    <property type="entry name" value="Acyl_CoA_acyltransferase"/>
</dbReference>
<dbReference type="GO" id="GO:0005737">
    <property type="term" value="C:cytoplasm"/>
    <property type="evidence" value="ECO:0007669"/>
    <property type="project" value="TreeGrafter"/>
</dbReference>
<keyword evidence="1 5" id="KW-0808">Transferase</keyword>
<organism evidence="5 6">
    <name type="scientific">Bifidobacterium canis</name>
    <dbReference type="NCBI Taxonomy" id="2610880"/>
    <lineage>
        <taxon>Bacteria</taxon>
        <taxon>Bacillati</taxon>
        <taxon>Actinomycetota</taxon>
        <taxon>Actinomycetes</taxon>
        <taxon>Bifidobacteriales</taxon>
        <taxon>Bifidobacteriaceae</taxon>
        <taxon>Bifidobacterium</taxon>
    </lineage>
</organism>
<reference evidence="5 6" key="1">
    <citation type="submission" date="2019-09" db="EMBL/GenBank/DDBJ databases">
        <title>Bifidobacterium canis sp. nov., isolated from the digestive tract of German Shepherd dog puppy.</title>
        <authorList>
            <person name="Bunesova V."/>
        </authorList>
    </citation>
    <scope>NUCLEOTIDE SEQUENCE [LARGE SCALE GENOMIC DNA]</scope>
    <source>
        <strain evidence="5 6">GSD1FS</strain>
    </source>
</reference>
<dbReference type="InterPro" id="IPR000182">
    <property type="entry name" value="GNAT_dom"/>
</dbReference>
<dbReference type="PANTHER" id="PTHR43792:SF8">
    <property type="entry name" value="[RIBOSOMAL PROTEIN US5]-ALANINE N-ACETYLTRANSFERASE"/>
    <property type="match status" value="1"/>
</dbReference>
<dbReference type="SUPFAM" id="SSF55729">
    <property type="entry name" value="Acyl-CoA N-acyltransferases (Nat)"/>
    <property type="match status" value="1"/>
</dbReference>
<evidence type="ECO:0000256" key="2">
    <source>
        <dbReference type="ARBA" id="ARBA00023315"/>
    </source>
</evidence>
<dbReference type="InterPro" id="IPR051531">
    <property type="entry name" value="N-acetyltransferase"/>
</dbReference>
<dbReference type="AlphaFoldDB" id="A0A7K1J663"/>
<dbReference type="RefSeq" id="WP_155588847.1">
    <property type="nucleotide sequence ID" value="NZ_WNLP01000006.1"/>
</dbReference>
<dbReference type="PANTHER" id="PTHR43792">
    <property type="entry name" value="GNAT FAMILY, PUTATIVE (AFU_ORTHOLOGUE AFUA_3G00765)-RELATED-RELATED"/>
    <property type="match status" value="1"/>
</dbReference>
<dbReference type="EMBL" id="WNLP01000006">
    <property type="protein sequence ID" value="MUH59940.1"/>
    <property type="molecule type" value="Genomic_DNA"/>
</dbReference>
<name>A0A7K1J663_9BIFI</name>
<evidence type="ECO:0000259" key="4">
    <source>
        <dbReference type="PROSITE" id="PS51186"/>
    </source>
</evidence>
<dbReference type="Gene3D" id="3.40.630.30">
    <property type="match status" value="1"/>
</dbReference>
<sequence length="187" mass="20776">MPGILKTNRLILRPWKDSDAAALYRYASDPDIGIPAGWPPHTSEEDSLGIIRNVFNGPEDYAIALIGNPDEAIGAIALKFGESSDLFPPDDKTQAELGFWIGKPFWGQGLMPEAAHELLRHGFEDLGLTTIWCAYYDGNVKSARAQEKIGFTPHHSSTNVPVPLLNETRDDHVNIITREQWDALQNK</sequence>
<evidence type="ECO:0000256" key="3">
    <source>
        <dbReference type="ARBA" id="ARBA00038502"/>
    </source>
</evidence>
<dbReference type="PROSITE" id="PS51186">
    <property type="entry name" value="GNAT"/>
    <property type="match status" value="1"/>
</dbReference>
<accession>A0A7K1J663</accession>
<proteinExistence type="inferred from homology"/>
<feature type="domain" description="N-acetyltransferase" evidence="4">
    <location>
        <begin position="10"/>
        <end position="170"/>
    </location>
</feature>
<dbReference type="Proteomes" id="UP000487882">
    <property type="component" value="Unassembled WGS sequence"/>
</dbReference>
<dbReference type="GO" id="GO:0008999">
    <property type="term" value="F:protein-N-terminal-alanine acetyltransferase activity"/>
    <property type="evidence" value="ECO:0007669"/>
    <property type="project" value="TreeGrafter"/>
</dbReference>
<keyword evidence="2" id="KW-0012">Acyltransferase</keyword>
<evidence type="ECO:0000313" key="6">
    <source>
        <dbReference type="Proteomes" id="UP000487882"/>
    </source>
</evidence>
<keyword evidence="6" id="KW-1185">Reference proteome</keyword>
<protein>
    <submittedName>
        <fullName evidence="5">GNAT family acetyltransferase</fullName>
    </submittedName>
</protein>
<comment type="similarity">
    <text evidence="3">Belongs to the acetyltransferase family. RimJ subfamily.</text>
</comment>
<evidence type="ECO:0000256" key="1">
    <source>
        <dbReference type="ARBA" id="ARBA00022679"/>
    </source>
</evidence>
<comment type="caution">
    <text evidence="5">The sequence shown here is derived from an EMBL/GenBank/DDBJ whole genome shotgun (WGS) entry which is preliminary data.</text>
</comment>
<gene>
    <name evidence="5" type="ORF">GSD1FS_1283</name>
</gene>